<evidence type="ECO:0000256" key="1">
    <source>
        <dbReference type="SAM" id="SignalP"/>
    </source>
</evidence>
<keyword evidence="4" id="KW-1185">Reference proteome</keyword>
<proteinExistence type="predicted"/>
<keyword evidence="1" id="KW-0732">Signal</keyword>
<feature type="chain" id="PRO_5045915131" evidence="1">
    <location>
        <begin position="19"/>
        <end position="1338"/>
    </location>
</feature>
<dbReference type="Proteomes" id="UP001197770">
    <property type="component" value="Unassembled WGS sequence"/>
</dbReference>
<reference evidence="3 4" key="1">
    <citation type="submission" date="2021-11" db="EMBL/GenBank/DDBJ databases">
        <title>Seasonal and diel survey of microbial diversity of the Tyrrhenian coast.</title>
        <authorList>
            <person name="Gattoni G."/>
            <person name="Corral P."/>
        </authorList>
    </citation>
    <scope>NUCLEOTIDE SEQUENCE [LARGE SCALE GENOMIC DNA]</scope>
    <source>
        <strain evidence="3 4">Mr9</strain>
    </source>
</reference>
<dbReference type="RefSeq" id="WP_228231741.1">
    <property type="nucleotide sequence ID" value="NZ_JAJGMW010000037.1"/>
</dbReference>
<evidence type="ECO:0000313" key="3">
    <source>
        <dbReference type="EMBL" id="MCC4214684.1"/>
    </source>
</evidence>
<dbReference type="InterPro" id="IPR029030">
    <property type="entry name" value="Caspase-like_dom_sf"/>
</dbReference>
<comment type="caution">
    <text evidence="3">The sequence shown here is derived from an EMBL/GenBank/DDBJ whole genome shotgun (WGS) entry which is preliminary data.</text>
</comment>
<dbReference type="EMBL" id="JAJGMW010000037">
    <property type="protein sequence ID" value="MCC4214684.1"/>
    <property type="molecule type" value="Genomic_DNA"/>
</dbReference>
<dbReference type="Pfam" id="PF00656">
    <property type="entry name" value="Peptidase_C14"/>
    <property type="match status" value="1"/>
</dbReference>
<feature type="signal peptide" evidence="1">
    <location>
        <begin position="1"/>
        <end position="18"/>
    </location>
</feature>
<evidence type="ECO:0000313" key="4">
    <source>
        <dbReference type="Proteomes" id="UP001197770"/>
    </source>
</evidence>
<gene>
    <name evidence="3" type="ORF">LLW17_18315</name>
</gene>
<dbReference type="InterPro" id="IPR011600">
    <property type="entry name" value="Pept_C14_caspase"/>
</dbReference>
<protein>
    <submittedName>
        <fullName evidence="3">Caspase family protein</fullName>
    </submittedName>
</protein>
<name>A0ABS8GXF2_9FLAO</name>
<organism evidence="3 4">
    <name type="scientific">Leeuwenhoekiella parthenopeia</name>
    <dbReference type="NCBI Taxonomy" id="2890320"/>
    <lineage>
        <taxon>Bacteria</taxon>
        <taxon>Pseudomonadati</taxon>
        <taxon>Bacteroidota</taxon>
        <taxon>Flavobacteriia</taxon>
        <taxon>Flavobacteriales</taxon>
        <taxon>Flavobacteriaceae</taxon>
        <taxon>Leeuwenhoekiella</taxon>
    </lineage>
</organism>
<accession>A0ABS8GXF2</accession>
<feature type="domain" description="Peptidase C14 caspase" evidence="2">
    <location>
        <begin position="1076"/>
        <end position="1330"/>
    </location>
</feature>
<dbReference type="SUPFAM" id="SSF52129">
    <property type="entry name" value="Caspase-like"/>
    <property type="match status" value="1"/>
</dbReference>
<dbReference type="Gene3D" id="3.40.50.1460">
    <property type="match status" value="1"/>
</dbReference>
<dbReference type="SUPFAM" id="SSF82171">
    <property type="entry name" value="DPP6 N-terminal domain-like"/>
    <property type="match status" value="1"/>
</dbReference>
<sequence>MLTNLKYLLLLAACTCFAQQASLHTNFGLSTWDYHQGPVSTLNAQKNRLVLNNFKELSVWDLEHFVVLKNISLEGRIKNASGSDAQDYRIQGASISPSGKILGYQQIINTEDETLPDAYYILVDLQTGKEIQRVVLEEPVRAAYFDSESRIIIRSCINYCEQLRIQSYDLETGKLNPYEPKGREDLIYSESLAGIDTGGIRKEVFLDRQALFLVDYNSQKRVNLEKPAAFDPNETYATDVSFGPDNTLIFKHTSAVSLLDANSGTLLLNSFPTAVQDHFNLNGKLNPDAAYMLYVQENAEKQLTLYLYHLKTKTSTPLGLLDANAQTVYNTLTHPLLQEQGFNLERRLLQLRFQQRAAALQAKNYVFGVNRSKLLTVYNDGSLLIFDAETGKQSRFNALDTIKPAYSGISHLGFFEDLLLMVFITSANQIELISFNLEELQFRQRLSLPETNACDAFTIIPEEQKAVLQINSYVESNGWNFGSKGRKDVVIDLNTFKVLPVSRFEDQLYDVLYYTNSGTEVVGYKANRGSAVYEAESFKPLKNYPNQLYFKEAGKVYFLEILKDSIQEERITDCWECEDFFKTDTVSVIRPTGLALRSAKKSVRLGLSEDLLADLETRNTFFYDLIQEGSLVHFQRNGNTLFTVDLKKEKLSETKNPSLLPQLKTHTGRVYLQDIQENANTFSFEGEEYTYGSSIRYTSSPEAKDYRFLEVKNASLFYDFEYLSDRYIATRRVGRGQIFSINSETGLPQVLTQDPEMQDMYVEADLTKNRSFSFINFETQTESSLILDDRWFGTPPQKLFLRLGDQVFFNDSLTHHLHRVHFEASPAKIESRITPLQTYLNFKPDASEKADFTYGENDGLVVLKTRETDSLQPAVLMLPEGDIIIAYPDNYFMGTRNIFKYTWYAEGEKIYRPEQFDLRYNRPDIVLERLGYADSTTLGAYKKLYENRLKKMGFNNSSPVKTLLPKLTILNRSAIAGINTTGKLQLDLSAVANGSALATLHVWINNVPIYGVDGIALAEAEKEGFSKELHIDLAEGSNTIQVSVHNTTGIESTRETLSIDCFKPQKSKNLYLVSLGVSSFIDSGYNLKYAAKDARDIVQLFQENPVFDQVQVLQFLNEEVTPAVLPKLRDFVSKARRDDVVMVFLASHGLLTSDFDYYLAGNKTNFDNPAQGGISYEALDAVLDGIAALSKILILDACHSGELEPEFTSLSTTENADKDGVVKSRGAIVVKTKASKLEEYERLNLDIFTDLRRGSGAFVLSSAGGAEFAYEGDQWNNGLFTYSFINGIKTRKADLNADTAIMLNELQEYVSREVKRLSEGRQTPAFRSQNIALDYRLW</sequence>
<evidence type="ECO:0000259" key="2">
    <source>
        <dbReference type="Pfam" id="PF00656"/>
    </source>
</evidence>